<dbReference type="SUPFAM" id="SSF50882">
    <property type="entry name" value="beta-Barrel protease inhibitors"/>
    <property type="match status" value="1"/>
</dbReference>
<dbReference type="InterPro" id="IPR016085">
    <property type="entry name" value="Protease_inh_B-barrel_dom"/>
</dbReference>
<evidence type="ECO:0000313" key="2">
    <source>
        <dbReference type="Proteomes" id="UP000432089"/>
    </source>
</evidence>
<dbReference type="GO" id="GO:0004866">
    <property type="term" value="F:endopeptidase inhibitor activity"/>
    <property type="evidence" value="ECO:0007669"/>
    <property type="project" value="InterPro"/>
</dbReference>
<dbReference type="AlphaFoldDB" id="A0A7V7PM78"/>
<name>A0A7V7PM78_9HYPH</name>
<proteinExistence type="predicted"/>
<dbReference type="Proteomes" id="UP000432089">
    <property type="component" value="Unassembled WGS sequence"/>
</dbReference>
<dbReference type="RefSeq" id="WP_150971442.1">
    <property type="nucleotide sequence ID" value="NZ_VZDO01000014.1"/>
</dbReference>
<comment type="caution">
    <text evidence="1">The sequence shown here is derived from an EMBL/GenBank/DDBJ whole genome shotgun (WGS) entry which is preliminary data.</text>
</comment>
<protein>
    <recommendedName>
        <fullName evidence="3">Alkaline proteinase inhibitor/ Outer membrane lipoprotein Omp19 domain-containing protein</fullName>
    </recommendedName>
</protein>
<reference evidence="1 2" key="1">
    <citation type="submission" date="2019-09" db="EMBL/GenBank/DDBJ databases">
        <title>YIM 132180 draft genome.</title>
        <authorList>
            <person name="Zhang K."/>
        </authorList>
    </citation>
    <scope>NUCLEOTIDE SEQUENCE [LARGE SCALE GENOMIC DNA]</scope>
    <source>
        <strain evidence="1 2">YIM 132180</strain>
    </source>
</reference>
<dbReference type="Gene3D" id="2.40.128.10">
    <property type="match status" value="1"/>
</dbReference>
<evidence type="ECO:0000313" key="1">
    <source>
        <dbReference type="EMBL" id="KAB0677989.1"/>
    </source>
</evidence>
<keyword evidence="2" id="KW-1185">Reference proteome</keyword>
<dbReference type="EMBL" id="VZDO01000014">
    <property type="protein sequence ID" value="KAB0677989.1"/>
    <property type="molecule type" value="Genomic_DNA"/>
</dbReference>
<evidence type="ECO:0008006" key="3">
    <source>
        <dbReference type="Google" id="ProtNLM"/>
    </source>
</evidence>
<gene>
    <name evidence="1" type="ORF">F6X38_16280</name>
</gene>
<organism evidence="1 2">
    <name type="scientific">Plantimonas leprariae</name>
    <dbReference type="NCBI Taxonomy" id="2615207"/>
    <lineage>
        <taxon>Bacteria</taxon>
        <taxon>Pseudomonadati</taxon>
        <taxon>Pseudomonadota</taxon>
        <taxon>Alphaproteobacteria</taxon>
        <taxon>Hyphomicrobiales</taxon>
        <taxon>Aurantimonadaceae</taxon>
        <taxon>Plantimonas</taxon>
    </lineage>
</organism>
<sequence>MNFAAITAGVGLVGTLLAASLQGGPAFSGDLAASGIVDPMTTGGIAAAASAPRDASGDIRLIDLKAGATCRTEAPPADGGLKAAPLGTDCAKSPSLSRIAYWRSEPDGSLVMADAGGRKVLEFAPGDGVMYESVYPSNELITIVPARG</sequence>
<accession>A0A7V7PM78</accession>